<gene>
    <name evidence="5" type="ORF">Dsi01nite_005140</name>
</gene>
<dbReference type="CDD" id="cd00834">
    <property type="entry name" value="KAS_I_II"/>
    <property type="match status" value="1"/>
</dbReference>
<feature type="domain" description="Ketosynthase family 3 (KS3)" evidence="4">
    <location>
        <begin position="2"/>
        <end position="407"/>
    </location>
</feature>
<dbReference type="Proteomes" id="UP000660611">
    <property type="component" value="Unassembled WGS sequence"/>
</dbReference>
<evidence type="ECO:0000259" key="4">
    <source>
        <dbReference type="PROSITE" id="PS52004"/>
    </source>
</evidence>
<dbReference type="InterPro" id="IPR016039">
    <property type="entry name" value="Thiolase-like"/>
</dbReference>
<dbReference type="InterPro" id="IPR014031">
    <property type="entry name" value="Ketoacyl_synth_C"/>
</dbReference>
<dbReference type="PROSITE" id="PS52004">
    <property type="entry name" value="KS3_2"/>
    <property type="match status" value="1"/>
</dbReference>
<organism evidence="5 6">
    <name type="scientific">Dactylosporangium siamense</name>
    <dbReference type="NCBI Taxonomy" id="685454"/>
    <lineage>
        <taxon>Bacteria</taxon>
        <taxon>Bacillati</taxon>
        <taxon>Actinomycetota</taxon>
        <taxon>Actinomycetes</taxon>
        <taxon>Micromonosporales</taxon>
        <taxon>Micromonosporaceae</taxon>
        <taxon>Dactylosporangium</taxon>
    </lineage>
</organism>
<dbReference type="SMART" id="SM00825">
    <property type="entry name" value="PKS_KS"/>
    <property type="match status" value="1"/>
</dbReference>
<dbReference type="Gene3D" id="3.40.47.10">
    <property type="match status" value="1"/>
</dbReference>
<dbReference type="Pfam" id="PF00109">
    <property type="entry name" value="ketoacyl-synt"/>
    <property type="match status" value="1"/>
</dbReference>
<dbReference type="AlphaFoldDB" id="A0A919PHT0"/>
<accession>A0A919PHT0</accession>
<evidence type="ECO:0000256" key="1">
    <source>
        <dbReference type="ARBA" id="ARBA00008467"/>
    </source>
</evidence>
<proteinExistence type="inferred from homology"/>
<dbReference type="SUPFAM" id="SSF53901">
    <property type="entry name" value="Thiolase-like"/>
    <property type="match status" value="2"/>
</dbReference>
<dbReference type="PANTHER" id="PTHR11712:SF336">
    <property type="entry name" value="3-OXOACYL-[ACYL-CARRIER-PROTEIN] SYNTHASE, MITOCHONDRIAL"/>
    <property type="match status" value="1"/>
</dbReference>
<sequence length="424" mass="43601">MSRSIAVTGIGLVTPVGSTGAEVFDAMCDGRSGLTRPAADHPLFGSTDVAAFSPPIDPTSVLPAPETRVVDRYIIMAMAAAERALADAGIEVGRDVDPYRIAIILSGTGGLATLDAQAVLRSQKGRLGVSPYLLPGMLPNMGAARVAMRHGIQGYSSSIGTACAAGAQSIGEAVRLLRAGEADVVVAGCSEAPLFPTLADTFGNARALARGWDDPTAASRPFDRRRNGLVLGEGAGVFVVERAEHAEARRARRYADLVGWGATNDAHHPTTPRPDGSAAAACMSRAIADAGITPGDVGYVNAHGTSTKLGDVAESTAIRAVFGAGTPPVSSTKGVTGHMLGASGVVEAAVSVHAMLRGLLPPTHNLDEPDPACDVDHLIKPRPAEVTHVLSNSFGFGGHNVSLIFGRPESAWTRSDTGPETRTA</sequence>
<keyword evidence="2 3" id="KW-0808">Transferase</keyword>
<dbReference type="Pfam" id="PF02801">
    <property type="entry name" value="Ketoacyl-synt_C"/>
    <property type="match status" value="1"/>
</dbReference>
<dbReference type="InterPro" id="IPR000794">
    <property type="entry name" value="Beta-ketoacyl_synthase"/>
</dbReference>
<evidence type="ECO:0000256" key="3">
    <source>
        <dbReference type="RuleBase" id="RU003694"/>
    </source>
</evidence>
<reference evidence="5" key="1">
    <citation type="submission" date="2021-01" db="EMBL/GenBank/DDBJ databases">
        <title>Whole genome shotgun sequence of Dactylosporangium siamense NBRC 106093.</title>
        <authorList>
            <person name="Komaki H."/>
            <person name="Tamura T."/>
        </authorList>
    </citation>
    <scope>NUCLEOTIDE SEQUENCE</scope>
    <source>
        <strain evidence="5">NBRC 106093</strain>
    </source>
</reference>
<keyword evidence="6" id="KW-1185">Reference proteome</keyword>
<comment type="caution">
    <text evidence="5">The sequence shown here is derived from an EMBL/GenBank/DDBJ whole genome shotgun (WGS) entry which is preliminary data.</text>
</comment>
<dbReference type="RefSeq" id="WP_203844353.1">
    <property type="nucleotide sequence ID" value="NZ_BAAAVW010000005.1"/>
</dbReference>
<dbReference type="PROSITE" id="PS00606">
    <property type="entry name" value="KS3_1"/>
    <property type="match status" value="1"/>
</dbReference>
<dbReference type="PANTHER" id="PTHR11712">
    <property type="entry name" value="POLYKETIDE SYNTHASE-RELATED"/>
    <property type="match status" value="1"/>
</dbReference>
<dbReference type="InterPro" id="IPR014030">
    <property type="entry name" value="Ketoacyl_synth_N"/>
</dbReference>
<dbReference type="InterPro" id="IPR018201">
    <property type="entry name" value="Ketoacyl_synth_AS"/>
</dbReference>
<evidence type="ECO:0000256" key="2">
    <source>
        <dbReference type="ARBA" id="ARBA00022679"/>
    </source>
</evidence>
<dbReference type="NCBIfam" id="NF005589">
    <property type="entry name" value="PRK07314.1"/>
    <property type="match status" value="1"/>
</dbReference>
<name>A0A919PHT0_9ACTN</name>
<protein>
    <submittedName>
        <fullName evidence="5">3-oxoacyl-[acyl-carrier-protein] synthase 2</fullName>
    </submittedName>
</protein>
<evidence type="ECO:0000313" key="6">
    <source>
        <dbReference type="Proteomes" id="UP000660611"/>
    </source>
</evidence>
<evidence type="ECO:0000313" key="5">
    <source>
        <dbReference type="EMBL" id="GIG42473.1"/>
    </source>
</evidence>
<dbReference type="EMBL" id="BONQ01000014">
    <property type="protein sequence ID" value="GIG42473.1"/>
    <property type="molecule type" value="Genomic_DNA"/>
</dbReference>
<comment type="similarity">
    <text evidence="1 3">Belongs to the thiolase-like superfamily. Beta-ketoacyl-ACP synthases family.</text>
</comment>
<dbReference type="GO" id="GO:0006633">
    <property type="term" value="P:fatty acid biosynthetic process"/>
    <property type="evidence" value="ECO:0007669"/>
    <property type="project" value="InterPro"/>
</dbReference>
<dbReference type="GO" id="GO:0004315">
    <property type="term" value="F:3-oxoacyl-[acyl-carrier-protein] synthase activity"/>
    <property type="evidence" value="ECO:0007669"/>
    <property type="project" value="InterPro"/>
</dbReference>
<dbReference type="InterPro" id="IPR020841">
    <property type="entry name" value="PKS_Beta-ketoAc_synthase_dom"/>
</dbReference>